<dbReference type="InterPro" id="IPR015683">
    <property type="entry name" value="Ionotropic_Glu_rcpt"/>
</dbReference>
<keyword evidence="4" id="KW-1133">Transmembrane helix</keyword>
<evidence type="ECO:0000256" key="8">
    <source>
        <dbReference type="ARBA" id="ARBA00023180"/>
    </source>
</evidence>
<evidence type="ECO:0000256" key="9">
    <source>
        <dbReference type="ARBA" id="ARBA00023286"/>
    </source>
</evidence>
<feature type="domain" description="Ionotropic glutamate receptor C-terminal" evidence="11">
    <location>
        <begin position="6"/>
        <end position="202"/>
    </location>
</feature>
<evidence type="ECO:0000313" key="12">
    <source>
        <dbReference type="EMBL" id="PIA28578.1"/>
    </source>
</evidence>
<dbReference type="GO" id="GO:0016020">
    <property type="term" value="C:membrane"/>
    <property type="evidence" value="ECO:0007669"/>
    <property type="project" value="UniProtKB-SubCell"/>
</dbReference>
<evidence type="ECO:0000313" key="13">
    <source>
        <dbReference type="Proteomes" id="UP000230069"/>
    </source>
</evidence>
<keyword evidence="3" id="KW-0812">Transmembrane</keyword>
<keyword evidence="9" id="KW-1071">Ligand-gated ion channel</keyword>
<accession>A0A2G5CBC5</accession>
<evidence type="ECO:0000256" key="3">
    <source>
        <dbReference type="ARBA" id="ARBA00022692"/>
    </source>
</evidence>
<evidence type="ECO:0000256" key="2">
    <source>
        <dbReference type="ARBA" id="ARBA00022448"/>
    </source>
</evidence>
<name>A0A2G5CBC5_AQUCA</name>
<evidence type="ECO:0000256" key="4">
    <source>
        <dbReference type="ARBA" id="ARBA00022989"/>
    </source>
</evidence>
<dbReference type="FunFam" id="3.40.190.10:FF:000217">
    <property type="entry name" value="Glutamate receptor"/>
    <property type="match status" value="1"/>
</dbReference>
<evidence type="ECO:0000256" key="1">
    <source>
        <dbReference type="ARBA" id="ARBA00004141"/>
    </source>
</evidence>
<organism evidence="12 13">
    <name type="scientific">Aquilegia coerulea</name>
    <name type="common">Rocky mountain columbine</name>
    <dbReference type="NCBI Taxonomy" id="218851"/>
    <lineage>
        <taxon>Eukaryota</taxon>
        <taxon>Viridiplantae</taxon>
        <taxon>Streptophyta</taxon>
        <taxon>Embryophyta</taxon>
        <taxon>Tracheophyta</taxon>
        <taxon>Spermatophyta</taxon>
        <taxon>Magnoliopsida</taxon>
        <taxon>Ranunculales</taxon>
        <taxon>Ranunculaceae</taxon>
        <taxon>Thalictroideae</taxon>
        <taxon>Aquilegia</taxon>
    </lineage>
</organism>
<dbReference type="SUPFAM" id="SSF53850">
    <property type="entry name" value="Periplasmic binding protein-like II"/>
    <property type="match status" value="1"/>
</dbReference>
<comment type="subcellular location">
    <subcellularLocation>
        <location evidence="1">Membrane</location>
        <topology evidence="1">Multi-pass membrane protein</topology>
    </subcellularLocation>
</comment>
<keyword evidence="6" id="KW-0472">Membrane</keyword>
<dbReference type="GO" id="GO:0015276">
    <property type="term" value="F:ligand-gated monoatomic ion channel activity"/>
    <property type="evidence" value="ECO:0007669"/>
    <property type="project" value="InterPro"/>
</dbReference>
<dbReference type="EMBL" id="KZ305085">
    <property type="protein sequence ID" value="PIA28578.1"/>
    <property type="molecule type" value="Genomic_DNA"/>
</dbReference>
<dbReference type="PANTHER" id="PTHR18966">
    <property type="entry name" value="IONOTROPIC GLUTAMATE RECEPTOR"/>
    <property type="match status" value="1"/>
</dbReference>
<dbReference type="Gene3D" id="3.40.190.10">
    <property type="entry name" value="Periplasmic binding protein-like II"/>
    <property type="match status" value="1"/>
</dbReference>
<sequence>MVIPNIYDERNNLLHPWLPMIGKRLRCPWTWSSLFYQSGGLKKVSQNAILTSVIASLIFLELVMRVTFVYSGHLTLMDTNVLVSNGDFVGYQKGSFVKMFLKQLNFDDYQLKVYNSPEEYDEALSKGSQNGGVAAIFDEIPYIKLLLNKYPGKYRRVGPIYRVEGFGFVFPRGSPLVPDVNRAMLSLAEGKIMDIETRWLGRELTSPDPHKSFVLDLLSIFFKIWERCFILFIVFMLARKNTKSEYMFWTLLSYIFGIHQKQHTRNESVPAESSTDKLDVINQSDGGLVHDMHQ</sequence>
<dbReference type="OrthoDB" id="5984008at2759"/>
<keyword evidence="7" id="KW-0675">Receptor</keyword>
<dbReference type="Proteomes" id="UP000230069">
    <property type="component" value="Unassembled WGS sequence"/>
</dbReference>
<proteinExistence type="predicted"/>
<evidence type="ECO:0000256" key="10">
    <source>
        <dbReference type="ARBA" id="ARBA00023303"/>
    </source>
</evidence>
<evidence type="ECO:0000256" key="5">
    <source>
        <dbReference type="ARBA" id="ARBA00023065"/>
    </source>
</evidence>
<keyword evidence="13" id="KW-1185">Reference proteome</keyword>
<gene>
    <name evidence="12" type="ORF">AQUCO_06800025v1</name>
</gene>
<keyword evidence="5" id="KW-0406">Ion transport</keyword>
<protein>
    <recommendedName>
        <fullName evidence="11">Ionotropic glutamate receptor C-terminal domain-containing protein</fullName>
    </recommendedName>
</protein>
<dbReference type="STRING" id="218851.A0A2G5CBC5"/>
<dbReference type="AlphaFoldDB" id="A0A2G5CBC5"/>
<keyword evidence="8" id="KW-0325">Glycoprotein</keyword>
<dbReference type="SMART" id="SM00079">
    <property type="entry name" value="PBPe"/>
    <property type="match status" value="1"/>
</dbReference>
<dbReference type="InParanoid" id="A0A2G5CBC5"/>
<reference evidence="12 13" key="1">
    <citation type="submission" date="2017-09" db="EMBL/GenBank/DDBJ databases">
        <title>WGS assembly of Aquilegia coerulea Goldsmith.</title>
        <authorList>
            <person name="Hodges S."/>
            <person name="Kramer E."/>
            <person name="Nordborg M."/>
            <person name="Tomkins J."/>
            <person name="Borevitz J."/>
            <person name="Derieg N."/>
            <person name="Yan J."/>
            <person name="Mihaltcheva S."/>
            <person name="Hayes R.D."/>
            <person name="Rokhsar D."/>
        </authorList>
    </citation>
    <scope>NUCLEOTIDE SEQUENCE [LARGE SCALE GENOMIC DNA]</scope>
    <source>
        <strain evidence="13">cv. Goldsmith</strain>
    </source>
</reference>
<evidence type="ECO:0000259" key="11">
    <source>
        <dbReference type="SMART" id="SM00079"/>
    </source>
</evidence>
<dbReference type="InterPro" id="IPR001320">
    <property type="entry name" value="Iontro_rcpt_C"/>
</dbReference>
<keyword evidence="2" id="KW-0813">Transport</keyword>
<keyword evidence="10" id="KW-0407">Ion channel</keyword>
<evidence type="ECO:0000256" key="7">
    <source>
        <dbReference type="ARBA" id="ARBA00023170"/>
    </source>
</evidence>
<evidence type="ECO:0000256" key="6">
    <source>
        <dbReference type="ARBA" id="ARBA00023136"/>
    </source>
</evidence>